<keyword evidence="3" id="KW-1185">Reference proteome</keyword>
<keyword evidence="1" id="KW-1133">Transmembrane helix</keyword>
<gene>
    <name evidence="2" type="ORF">AAF712_012051</name>
</gene>
<evidence type="ECO:0000313" key="3">
    <source>
        <dbReference type="Proteomes" id="UP001437256"/>
    </source>
</evidence>
<accession>A0ABR2ZHH4</accession>
<reference evidence="2 3" key="1">
    <citation type="submission" date="2024-05" db="EMBL/GenBank/DDBJ databases">
        <title>A draft genome resource for the thread blight pathogen Marasmius tenuissimus strain MS-2.</title>
        <authorList>
            <person name="Yulfo-Soto G.E."/>
            <person name="Baruah I.K."/>
            <person name="Amoako-Attah I."/>
            <person name="Bukari Y."/>
            <person name="Meinhardt L.W."/>
            <person name="Bailey B.A."/>
            <person name="Cohen S.P."/>
        </authorList>
    </citation>
    <scope>NUCLEOTIDE SEQUENCE [LARGE SCALE GENOMIC DNA]</scope>
    <source>
        <strain evidence="2 3">MS-2</strain>
    </source>
</reference>
<evidence type="ECO:0000313" key="2">
    <source>
        <dbReference type="EMBL" id="KAL0061131.1"/>
    </source>
</evidence>
<organism evidence="2 3">
    <name type="scientific">Marasmius tenuissimus</name>
    <dbReference type="NCBI Taxonomy" id="585030"/>
    <lineage>
        <taxon>Eukaryota</taxon>
        <taxon>Fungi</taxon>
        <taxon>Dikarya</taxon>
        <taxon>Basidiomycota</taxon>
        <taxon>Agaricomycotina</taxon>
        <taxon>Agaricomycetes</taxon>
        <taxon>Agaricomycetidae</taxon>
        <taxon>Agaricales</taxon>
        <taxon>Marasmiineae</taxon>
        <taxon>Marasmiaceae</taxon>
        <taxon>Marasmius</taxon>
    </lineage>
</organism>
<feature type="transmembrane region" description="Helical" evidence="1">
    <location>
        <begin position="496"/>
        <end position="515"/>
    </location>
</feature>
<keyword evidence="1" id="KW-0472">Membrane</keyword>
<sequence length="657" mass="75529">MEETFTESPMASRRGSRLGLAVDTVIAQHDRVEDHVSILGPDFTTEPENIRIVDGRPSQGYDMGVPMTTSPIEVSAHTTLDGHGDRPDTQTKNLSEAYSDFHPMAPEIYYRYYKEDFIEPLATTFELAPMTTRFQQKQLPHGWREFLHPEGARYFFYEPKRIYTDADVYNPNILRHAHRLINELEEYTRKRHITLSNNMNVTLDMFYEEEEDSCPCRYYIADHSTRTVFWLDKFNADEMEVWSEVKGVTEMTHIRHAIEAQYWYHCQLFPDSYKLEMAAVDELRDLLTYWIGDVLTSMGSTIPYAIEELQQMLTLTNNLRKNVKSWRGVAAFARIMHMFARQRFLDFHGQATVRLDRNKSIHRPADRPQPHSWLLGCLSPVMFSAPDTHLRELGKIWVDRCIHKAAWNKFISNMNSEWQELILFGTVLLNANVAFLAIQSVDEATYEPASVACSGVELPNKIKHKEGASDAAIFLNSFEGERLGLETLAILYSMPYAFLMWGVLLFLAAFSFFCLNDAALSVRLIVPSAWIIISFLVIWCIFTLASWDNRFNAQNRTAWDEVIDSLSKDTFNKTVEATKKKMIALGIKKPEPETPVLRLRSSPVRRISEMWRRASRKATVFATISSALGSGSRGASRRVTVEEVEVRQVPEEPRASV</sequence>
<comment type="caution">
    <text evidence="2">The sequence shown here is derived from an EMBL/GenBank/DDBJ whole genome shotgun (WGS) entry which is preliminary data.</text>
</comment>
<evidence type="ECO:0000256" key="1">
    <source>
        <dbReference type="SAM" id="Phobius"/>
    </source>
</evidence>
<proteinExistence type="predicted"/>
<feature type="transmembrane region" description="Helical" evidence="1">
    <location>
        <begin position="524"/>
        <end position="547"/>
    </location>
</feature>
<dbReference type="EMBL" id="JBBXMP010000147">
    <property type="protein sequence ID" value="KAL0061131.1"/>
    <property type="molecule type" value="Genomic_DNA"/>
</dbReference>
<dbReference type="Proteomes" id="UP001437256">
    <property type="component" value="Unassembled WGS sequence"/>
</dbReference>
<keyword evidence="1" id="KW-0812">Transmembrane</keyword>
<name>A0ABR2ZHH4_9AGAR</name>
<protein>
    <submittedName>
        <fullName evidence="2">Uncharacterized protein</fullName>
    </submittedName>
</protein>